<name>A0ACB6QHG4_9PLEO</name>
<organism evidence="1 2">
    <name type="scientific">Lindgomyces ingoldianus</name>
    <dbReference type="NCBI Taxonomy" id="673940"/>
    <lineage>
        <taxon>Eukaryota</taxon>
        <taxon>Fungi</taxon>
        <taxon>Dikarya</taxon>
        <taxon>Ascomycota</taxon>
        <taxon>Pezizomycotina</taxon>
        <taxon>Dothideomycetes</taxon>
        <taxon>Pleosporomycetidae</taxon>
        <taxon>Pleosporales</taxon>
        <taxon>Lindgomycetaceae</taxon>
        <taxon>Lindgomyces</taxon>
    </lineage>
</organism>
<dbReference type="EMBL" id="MU003525">
    <property type="protein sequence ID" value="KAF2466429.1"/>
    <property type="molecule type" value="Genomic_DNA"/>
</dbReference>
<protein>
    <submittedName>
        <fullName evidence="1">NOL1/NOP2/Sun domain family</fullName>
    </submittedName>
</protein>
<dbReference type="Proteomes" id="UP000799755">
    <property type="component" value="Unassembled WGS sequence"/>
</dbReference>
<comment type="caution">
    <text evidence="1">The sequence shown here is derived from an EMBL/GenBank/DDBJ whole genome shotgun (WGS) entry which is preliminary data.</text>
</comment>
<sequence>MSLYYEAATVLTNPDKAGGSLKSRIYKKEDRKSSPAQVFALVTEASKWSLVLKEVIEKSGLLAEERKLTPILALLLTHDLLVSKNGIAAPTNHVLKLSINRHKARLTAEFTKARIRAGFSTLEALKNAINDEKLESQDTSRKIPLYPRWVRVNTIKTTLANQLLTTFAEYEEVRDLGQILSASSRSKVYFIDPNIPNLIALPPKADLGRSSAYAQGDIIFQDKASCFPAYLLDVKPVDGDVIDGCAAPGNKTTHLAAIISEKTSQTHPRSLSQNVIAFEKDKIRAVILEKMVNLASAEHIVSIKGGYDFLATNPDSPQFANVGAILLDPSCSGSGIVGRDDVIRMHLPDPQSGRSVGPKASKSRKRKRDQKKDHDSQLSPTIKLELDESIAEETPVNEDLNERLEALSTFQLRILTHAMCFPKAQKISYSTCSVHFEENENVVFRALGSTAATARGWKILKREHQIDGLMSWKKRGFWDNGKLGNDLGTSLEERQDVLNGCIRCEKGTEDGTMGFFVAAFVRDDASAQNGFKTNDVRPMPAPLDSYEEHDYEDDEEWDGFSD</sequence>
<gene>
    <name evidence="1" type="ORF">BDR25DRAFT_293940</name>
</gene>
<proteinExistence type="predicted"/>
<keyword evidence="2" id="KW-1185">Reference proteome</keyword>
<reference evidence="1" key="1">
    <citation type="journal article" date="2020" name="Stud. Mycol.">
        <title>101 Dothideomycetes genomes: a test case for predicting lifestyles and emergence of pathogens.</title>
        <authorList>
            <person name="Haridas S."/>
            <person name="Albert R."/>
            <person name="Binder M."/>
            <person name="Bloem J."/>
            <person name="Labutti K."/>
            <person name="Salamov A."/>
            <person name="Andreopoulos B."/>
            <person name="Baker S."/>
            <person name="Barry K."/>
            <person name="Bills G."/>
            <person name="Bluhm B."/>
            <person name="Cannon C."/>
            <person name="Castanera R."/>
            <person name="Culley D."/>
            <person name="Daum C."/>
            <person name="Ezra D."/>
            <person name="Gonzalez J."/>
            <person name="Henrissat B."/>
            <person name="Kuo A."/>
            <person name="Liang C."/>
            <person name="Lipzen A."/>
            <person name="Lutzoni F."/>
            <person name="Magnuson J."/>
            <person name="Mondo S."/>
            <person name="Nolan M."/>
            <person name="Ohm R."/>
            <person name="Pangilinan J."/>
            <person name="Park H.-J."/>
            <person name="Ramirez L."/>
            <person name="Alfaro M."/>
            <person name="Sun H."/>
            <person name="Tritt A."/>
            <person name="Yoshinaga Y."/>
            <person name="Zwiers L.-H."/>
            <person name="Turgeon B."/>
            <person name="Goodwin S."/>
            <person name="Spatafora J."/>
            <person name="Crous P."/>
            <person name="Grigoriev I."/>
        </authorList>
    </citation>
    <scope>NUCLEOTIDE SEQUENCE</scope>
    <source>
        <strain evidence="1">ATCC 200398</strain>
    </source>
</reference>
<evidence type="ECO:0000313" key="2">
    <source>
        <dbReference type="Proteomes" id="UP000799755"/>
    </source>
</evidence>
<accession>A0ACB6QHG4</accession>
<evidence type="ECO:0000313" key="1">
    <source>
        <dbReference type="EMBL" id="KAF2466429.1"/>
    </source>
</evidence>